<evidence type="ECO:0000313" key="2">
    <source>
        <dbReference type="Proteomes" id="UP001163321"/>
    </source>
</evidence>
<gene>
    <name evidence="1" type="ORF">PsorP6_009342</name>
</gene>
<proteinExistence type="predicted"/>
<comment type="caution">
    <text evidence="1">The sequence shown here is derived from an EMBL/GenBank/DDBJ whole genome shotgun (WGS) entry which is preliminary data.</text>
</comment>
<reference evidence="1 2" key="1">
    <citation type="journal article" date="2022" name="bioRxiv">
        <title>The genome of the oomycete Peronosclerospora sorghi, a cosmopolitan pathogen of maize and sorghum, is inflated with dispersed pseudogenes.</title>
        <authorList>
            <person name="Fletcher K."/>
            <person name="Martin F."/>
            <person name="Isakeit T."/>
            <person name="Cavanaugh K."/>
            <person name="Magill C."/>
            <person name="Michelmore R."/>
        </authorList>
    </citation>
    <scope>NUCLEOTIDE SEQUENCE [LARGE SCALE GENOMIC DNA]</scope>
    <source>
        <strain evidence="1">P6</strain>
    </source>
</reference>
<sequence length="691" mass="74404">MNRHALAEATSLHDGPVPLYLMEEIAHATKASDRDAEKIADYMFGRLNKSNLHVKLKTLQLLTFCIKEGSPAFRRAIGHEEHEIAAYIRACLFCRRAVLAVAVAKCRFDPCVCVYVHFTGPPDPIYGDEKYRRIRVACQEALVCLHDGFLARQQAATPHEPSSQATTNATRQWLDAPTHATPTAYGQPTRNASYPPHPSGPPDRPHASVGGSWAQAPPPLLTRPAPYPAHISNRYTEGPTRSIYPAPLSSAASTVQASSGLSSWSTTTSAPKSTGPGVWSSAGYQKKDGSDTEPPRYTPSSRRDNRPTVLVGHSLHFPTPAGRPPSGLGGFESGTYNPTAVRETMGPPLPNARAGVGAPSYDESHRRMGHYPPRPHHGAQTDVATTTTIGKKADVLRKMGSAALEKWECRHLDKSMASSLADHDELRAGPLHVVEPNFYPARSHQGAGRGDTSRDYERTLIDNLCASAGLSRAPSPEQLKRFVDLAQTLDAPTIGDLLLEKLEDDAWQVALKALHVVHALLDSPGAAPYHEFFLDHVDVIQALRTNGKPSVGAKALQVCRALGEDYDDDDDDDDDASATRKPPRRAVQGQRGDASQGEVDLLGFDALTLDAQGTTATPVGSLVHAPVQQVSLLDGYDGVSPASHHRPHEERTTAPSAYGTNLLALAPSSPQNRHTPSTGPPSSSASAFNFM</sequence>
<keyword evidence="2" id="KW-1185">Reference proteome</keyword>
<organism evidence="1 2">
    <name type="scientific">Peronosclerospora sorghi</name>
    <dbReference type="NCBI Taxonomy" id="230839"/>
    <lineage>
        <taxon>Eukaryota</taxon>
        <taxon>Sar</taxon>
        <taxon>Stramenopiles</taxon>
        <taxon>Oomycota</taxon>
        <taxon>Peronosporomycetes</taxon>
        <taxon>Peronosporales</taxon>
        <taxon>Peronosporaceae</taxon>
        <taxon>Peronosclerospora</taxon>
    </lineage>
</organism>
<dbReference type="EMBL" id="CM047584">
    <property type="protein sequence ID" value="KAI9911696.1"/>
    <property type="molecule type" value="Genomic_DNA"/>
</dbReference>
<name>A0ACC0W032_9STRA</name>
<accession>A0ACC0W032</accession>
<protein>
    <submittedName>
        <fullName evidence="1">Uncharacterized protein</fullName>
    </submittedName>
</protein>
<evidence type="ECO:0000313" key="1">
    <source>
        <dbReference type="EMBL" id="KAI9911696.1"/>
    </source>
</evidence>
<dbReference type="Proteomes" id="UP001163321">
    <property type="component" value="Chromosome 5"/>
</dbReference>